<feature type="transmembrane region" description="Helical" evidence="2">
    <location>
        <begin position="12"/>
        <end position="31"/>
    </location>
</feature>
<keyword evidence="4" id="KW-1185">Reference proteome</keyword>
<evidence type="ECO:0000256" key="1">
    <source>
        <dbReference type="SAM" id="Coils"/>
    </source>
</evidence>
<sequence length="172" mass="19100">SHQHDTGSVVNLFLTPGIIITHLTCISLYTIDIIKSALTGCKDFIIINTTLSLAIPFFVATSQSNIASKKALRHAKTANKKAMEKAAENAKETAASQNESGAEAAIDLDENVDIYAIEKRIYKKSAQRVADQEAYWNLSVEELKAVGPNHVEFQPVWSDSEEIDRLMNYWTE</sequence>
<accession>A0A9P7KK23</accession>
<comment type="caution">
    <text evidence="3">The sequence shown here is derived from an EMBL/GenBank/DDBJ whole genome shotgun (WGS) entry which is preliminary data.</text>
</comment>
<reference evidence="3" key="1">
    <citation type="submission" date="2021-04" db="EMBL/GenBank/DDBJ databases">
        <title>Draft genome of Fusarium avenaceum strain F156N33, isolated from an atmospheric sample in Virginia.</title>
        <authorList>
            <person name="Yang S."/>
            <person name="Vinatzer B.A."/>
            <person name="Coleman J."/>
        </authorList>
    </citation>
    <scope>NUCLEOTIDE SEQUENCE</scope>
    <source>
        <strain evidence="3">F156N33</strain>
    </source>
</reference>
<proteinExistence type="predicted"/>
<keyword evidence="1" id="KW-0175">Coiled coil</keyword>
<dbReference type="EMBL" id="JAGPUO010000027">
    <property type="protein sequence ID" value="KAG5655691.1"/>
    <property type="molecule type" value="Genomic_DNA"/>
</dbReference>
<protein>
    <submittedName>
        <fullName evidence="3">Uncharacterized protein</fullName>
    </submittedName>
</protein>
<feature type="non-terminal residue" evidence="3">
    <location>
        <position position="1"/>
    </location>
</feature>
<evidence type="ECO:0000256" key="2">
    <source>
        <dbReference type="SAM" id="Phobius"/>
    </source>
</evidence>
<gene>
    <name evidence="3" type="ORF">KAF25_009190</name>
</gene>
<name>A0A9P7KK23_9HYPO</name>
<keyword evidence="2" id="KW-0812">Transmembrane</keyword>
<keyword evidence="2" id="KW-0472">Membrane</keyword>
<evidence type="ECO:0000313" key="3">
    <source>
        <dbReference type="EMBL" id="KAG5655691.1"/>
    </source>
</evidence>
<dbReference type="Proteomes" id="UP000782241">
    <property type="component" value="Unassembled WGS sequence"/>
</dbReference>
<dbReference type="AlphaFoldDB" id="A0A9P7KK23"/>
<feature type="transmembrane region" description="Helical" evidence="2">
    <location>
        <begin position="43"/>
        <end position="60"/>
    </location>
</feature>
<feature type="coiled-coil region" evidence="1">
    <location>
        <begin position="73"/>
        <end position="100"/>
    </location>
</feature>
<keyword evidence="2" id="KW-1133">Transmembrane helix</keyword>
<organism evidence="3 4">
    <name type="scientific">Fusarium avenaceum</name>
    <dbReference type="NCBI Taxonomy" id="40199"/>
    <lineage>
        <taxon>Eukaryota</taxon>
        <taxon>Fungi</taxon>
        <taxon>Dikarya</taxon>
        <taxon>Ascomycota</taxon>
        <taxon>Pezizomycotina</taxon>
        <taxon>Sordariomycetes</taxon>
        <taxon>Hypocreomycetidae</taxon>
        <taxon>Hypocreales</taxon>
        <taxon>Nectriaceae</taxon>
        <taxon>Fusarium</taxon>
        <taxon>Fusarium tricinctum species complex</taxon>
    </lineage>
</organism>
<evidence type="ECO:0000313" key="4">
    <source>
        <dbReference type="Proteomes" id="UP000782241"/>
    </source>
</evidence>